<feature type="compositionally biased region" description="Low complexity" evidence="1">
    <location>
        <begin position="64"/>
        <end position="81"/>
    </location>
</feature>
<organism evidence="3 4">
    <name type="scientific">Kocuria flava</name>
    <dbReference type="NCBI Taxonomy" id="446860"/>
    <lineage>
        <taxon>Bacteria</taxon>
        <taxon>Bacillati</taxon>
        <taxon>Actinomycetota</taxon>
        <taxon>Actinomycetes</taxon>
        <taxon>Micrococcales</taxon>
        <taxon>Micrococcaceae</taxon>
        <taxon>Kocuria</taxon>
    </lineage>
</organism>
<protein>
    <recommendedName>
        <fullName evidence="5">DUF306 domain-containing protein</fullName>
    </recommendedName>
</protein>
<evidence type="ECO:0000313" key="4">
    <source>
        <dbReference type="Proteomes" id="UP000321155"/>
    </source>
</evidence>
<feature type="region of interest" description="Disordered" evidence="1">
    <location>
        <begin position="43"/>
        <end position="115"/>
    </location>
</feature>
<evidence type="ECO:0000256" key="2">
    <source>
        <dbReference type="SAM" id="Phobius"/>
    </source>
</evidence>
<reference evidence="3 4" key="1">
    <citation type="submission" date="2019-07" db="EMBL/GenBank/DDBJ databases">
        <title>Whole genome shotgun sequence of Kocuria flava NBRC 107626.</title>
        <authorList>
            <person name="Hosoyama A."/>
            <person name="Uohara A."/>
            <person name="Ohji S."/>
            <person name="Ichikawa N."/>
        </authorList>
    </citation>
    <scope>NUCLEOTIDE SEQUENCE [LARGE SCALE GENOMIC DNA]</scope>
    <source>
        <strain evidence="3 4">NBRC 107626</strain>
    </source>
</reference>
<dbReference type="EMBL" id="BJZR01000134">
    <property type="protein sequence ID" value="GEO93570.1"/>
    <property type="molecule type" value="Genomic_DNA"/>
</dbReference>
<accession>A0ABQ0X872</accession>
<sequence length="219" mass="22400">MSSPTPPTSPEQAAPRKNRRRLFGCLTVGAVLLLGGCGGLIALGYSVDDPQGSSTATPSAAPVETSSAPETSAPAESSAPAEPTPEPSEEPAPETSEEPAPETSAPAEPTAETVPAGGDVTAQFLATPWGQQFEGVVMDVDQEFTDDGTTMHLEADTNLVDPRGADGSAPAVQAVEICEALKSAFRDDWGKLFSVYVNEADGTVFATNKAPGGSGCSEY</sequence>
<keyword evidence="2" id="KW-1133">Transmembrane helix</keyword>
<feature type="transmembrane region" description="Helical" evidence="2">
    <location>
        <begin position="22"/>
        <end position="45"/>
    </location>
</feature>
<keyword evidence="2" id="KW-0472">Membrane</keyword>
<evidence type="ECO:0000256" key="1">
    <source>
        <dbReference type="SAM" id="MobiDB-lite"/>
    </source>
</evidence>
<name>A0ABQ0X872_9MICC</name>
<evidence type="ECO:0000313" key="3">
    <source>
        <dbReference type="EMBL" id="GEO93570.1"/>
    </source>
</evidence>
<evidence type="ECO:0008006" key="5">
    <source>
        <dbReference type="Google" id="ProtNLM"/>
    </source>
</evidence>
<gene>
    <name evidence="3" type="ORF">KFL01_28760</name>
</gene>
<comment type="caution">
    <text evidence="3">The sequence shown here is derived from an EMBL/GenBank/DDBJ whole genome shotgun (WGS) entry which is preliminary data.</text>
</comment>
<feature type="compositionally biased region" description="Acidic residues" evidence="1">
    <location>
        <begin position="87"/>
        <end position="100"/>
    </location>
</feature>
<keyword evidence="2" id="KW-0812">Transmembrane</keyword>
<keyword evidence="4" id="KW-1185">Reference proteome</keyword>
<proteinExistence type="predicted"/>
<dbReference type="Proteomes" id="UP000321155">
    <property type="component" value="Unassembled WGS sequence"/>
</dbReference>
<feature type="compositionally biased region" description="Low complexity" evidence="1">
    <location>
        <begin position="101"/>
        <end position="115"/>
    </location>
</feature>